<accession>A0A161W1S2</accession>
<reference evidence="1 2" key="1">
    <citation type="submission" date="2016-04" db="EMBL/GenBank/DDBJ databases">
        <title>Genome sequence of Clostridium magnum DSM 2767.</title>
        <authorList>
            <person name="Poehlein A."/>
            <person name="Uhlig R."/>
            <person name="Fischer R."/>
            <person name="Bahl H."/>
            <person name="Daniel R."/>
        </authorList>
    </citation>
    <scope>NUCLEOTIDE SEQUENCE [LARGE SCALE GENOMIC DNA]</scope>
    <source>
        <strain evidence="1 2">DSM 2767</strain>
    </source>
</reference>
<protein>
    <submittedName>
        <fullName evidence="1">Uncharacterized protein</fullName>
    </submittedName>
</protein>
<gene>
    <name evidence="1" type="ORF">CLMAG_56160</name>
</gene>
<dbReference type="AlphaFoldDB" id="A0A161W1S2"/>
<evidence type="ECO:0000313" key="2">
    <source>
        <dbReference type="Proteomes" id="UP000076603"/>
    </source>
</evidence>
<proteinExistence type="predicted"/>
<name>A0A161W1S2_9CLOT</name>
<keyword evidence="2" id="KW-1185">Reference proteome</keyword>
<evidence type="ECO:0000313" key="1">
    <source>
        <dbReference type="EMBL" id="KZL89130.1"/>
    </source>
</evidence>
<comment type="caution">
    <text evidence="1">The sequence shown here is derived from an EMBL/GenBank/DDBJ whole genome shotgun (WGS) entry which is preliminary data.</text>
</comment>
<dbReference type="PATRIC" id="fig|1121326.3.peg.5676"/>
<organism evidence="1 2">
    <name type="scientific">Clostridium magnum DSM 2767</name>
    <dbReference type="NCBI Taxonomy" id="1121326"/>
    <lineage>
        <taxon>Bacteria</taxon>
        <taxon>Bacillati</taxon>
        <taxon>Bacillota</taxon>
        <taxon>Clostridia</taxon>
        <taxon>Eubacteriales</taxon>
        <taxon>Clostridiaceae</taxon>
        <taxon>Clostridium</taxon>
    </lineage>
</organism>
<dbReference type="Proteomes" id="UP000076603">
    <property type="component" value="Unassembled WGS sequence"/>
</dbReference>
<dbReference type="EMBL" id="LWAE01000011">
    <property type="protein sequence ID" value="KZL89130.1"/>
    <property type="molecule type" value="Genomic_DNA"/>
</dbReference>
<sequence>MKSNFNSDSKYFNWFDKDIGGNSNINYLN</sequence>